<evidence type="ECO:0000259" key="4">
    <source>
        <dbReference type="PROSITE" id="PS01124"/>
    </source>
</evidence>
<dbReference type="PANTHER" id="PTHR46796:SF12">
    <property type="entry name" value="HTH-TYPE DNA-BINDING TRANSCRIPTIONAL ACTIVATOR EUTR"/>
    <property type="match status" value="1"/>
</dbReference>
<dbReference type="OrthoDB" id="5464689at2"/>
<dbReference type="InterPro" id="IPR018062">
    <property type="entry name" value="HTH_AraC-typ_CS"/>
</dbReference>
<gene>
    <name evidence="5" type="ORF">SAMN05216207_107613</name>
</gene>
<name>A0A1I5HUV4_PSUAM</name>
<evidence type="ECO:0000256" key="1">
    <source>
        <dbReference type="ARBA" id="ARBA00023015"/>
    </source>
</evidence>
<keyword evidence="6" id="KW-1185">Reference proteome</keyword>
<evidence type="ECO:0000313" key="6">
    <source>
        <dbReference type="Proteomes" id="UP000199614"/>
    </source>
</evidence>
<dbReference type="Gene3D" id="1.10.10.60">
    <property type="entry name" value="Homeodomain-like"/>
    <property type="match status" value="1"/>
</dbReference>
<dbReference type="PROSITE" id="PS00041">
    <property type="entry name" value="HTH_ARAC_FAMILY_1"/>
    <property type="match status" value="1"/>
</dbReference>
<dbReference type="GO" id="GO:0043565">
    <property type="term" value="F:sequence-specific DNA binding"/>
    <property type="evidence" value="ECO:0007669"/>
    <property type="project" value="InterPro"/>
</dbReference>
<dbReference type="Proteomes" id="UP000199614">
    <property type="component" value="Unassembled WGS sequence"/>
</dbReference>
<proteinExistence type="predicted"/>
<accession>A0A1I5HUV4</accession>
<dbReference type="InterPro" id="IPR035418">
    <property type="entry name" value="AraC-bd_2"/>
</dbReference>
<dbReference type="InterPro" id="IPR018060">
    <property type="entry name" value="HTH_AraC"/>
</dbReference>
<dbReference type="RefSeq" id="WP_093356514.1">
    <property type="nucleotide sequence ID" value="NZ_FOUY01000076.1"/>
</dbReference>
<evidence type="ECO:0000256" key="2">
    <source>
        <dbReference type="ARBA" id="ARBA00023125"/>
    </source>
</evidence>
<keyword evidence="3" id="KW-0804">Transcription</keyword>
<dbReference type="SMART" id="SM00342">
    <property type="entry name" value="HTH_ARAC"/>
    <property type="match status" value="1"/>
</dbReference>
<dbReference type="AlphaFoldDB" id="A0A1I5HUV4"/>
<dbReference type="PANTHER" id="PTHR46796">
    <property type="entry name" value="HTH-TYPE TRANSCRIPTIONAL ACTIVATOR RHAS-RELATED"/>
    <property type="match status" value="1"/>
</dbReference>
<feature type="domain" description="HTH araC/xylS-type" evidence="4">
    <location>
        <begin position="219"/>
        <end position="319"/>
    </location>
</feature>
<keyword evidence="2" id="KW-0238">DNA-binding</keyword>
<keyword evidence="1" id="KW-0805">Transcription regulation</keyword>
<reference evidence="5 6" key="1">
    <citation type="submission" date="2016-10" db="EMBL/GenBank/DDBJ databases">
        <authorList>
            <person name="de Groot N.N."/>
        </authorList>
    </citation>
    <scope>NUCLEOTIDE SEQUENCE [LARGE SCALE GENOMIC DNA]</scope>
    <source>
        <strain evidence="5 6">CGMCC 4.1877</strain>
    </source>
</reference>
<evidence type="ECO:0000313" key="5">
    <source>
        <dbReference type="EMBL" id="SFO52092.1"/>
    </source>
</evidence>
<dbReference type="GO" id="GO:0003700">
    <property type="term" value="F:DNA-binding transcription factor activity"/>
    <property type="evidence" value="ECO:0007669"/>
    <property type="project" value="InterPro"/>
</dbReference>
<dbReference type="InterPro" id="IPR009057">
    <property type="entry name" value="Homeodomain-like_sf"/>
</dbReference>
<evidence type="ECO:0000256" key="3">
    <source>
        <dbReference type="ARBA" id="ARBA00023163"/>
    </source>
</evidence>
<protein>
    <submittedName>
        <fullName evidence="5">Helix-turn-helix domain-containing protein</fullName>
    </submittedName>
</protein>
<dbReference type="Pfam" id="PF12833">
    <property type="entry name" value="HTH_18"/>
    <property type="match status" value="1"/>
</dbReference>
<sequence length="323" mass="35462">MLNLPLDRHEIVHTADADVAHDWIARTYLEHRLSLADGRLGLRLHAWTDEVLTLGYVAYGGEATLTMPPTCDTYHINLTLRGGTKGDRRDATAQTWAGESGLVLLPNLPTTVAWSADAAQLILKVPRTILEGRYAELTGESPDGPLQLPFALDLGTPEGQGLRRSVEFLADELNRPAGLAAADLARRRLEDFVLCQVLAAAGVTRTIAGAAGMPRRRVAEVVDYMRAHAHEHLRPEDLARVACMSVRALQASFRHELGTTPSRLLREIRLERVHTALSSGNPDVSIGAVALRWGFAHLGRFSAQYRSRFGELPNQTLARARRA</sequence>
<organism evidence="5 6">
    <name type="scientific">Pseudonocardia ammonioxydans</name>
    <dbReference type="NCBI Taxonomy" id="260086"/>
    <lineage>
        <taxon>Bacteria</taxon>
        <taxon>Bacillati</taxon>
        <taxon>Actinomycetota</taxon>
        <taxon>Actinomycetes</taxon>
        <taxon>Pseudonocardiales</taxon>
        <taxon>Pseudonocardiaceae</taxon>
        <taxon>Pseudonocardia</taxon>
    </lineage>
</organism>
<dbReference type="SUPFAM" id="SSF46689">
    <property type="entry name" value="Homeodomain-like"/>
    <property type="match status" value="1"/>
</dbReference>
<dbReference type="PROSITE" id="PS01124">
    <property type="entry name" value="HTH_ARAC_FAMILY_2"/>
    <property type="match status" value="1"/>
</dbReference>
<dbReference type="Pfam" id="PF14525">
    <property type="entry name" value="AraC_binding_2"/>
    <property type="match status" value="1"/>
</dbReference>
<dbReference type="EMBL" id="FOUY01000076">
    <property type="protein sequence ID" value="SFO52092.1"/>
    <property type="molecule type" value="Genomic_DNA"/>
</dbReference>
<dbReference type="InterPro" id="IPR050204">
    <property type="entry name" value="AraC_XylS_family_regulators"/>
</dbReference>
<dbReference type="STRING" id="260086.SAMN05216207_107613"/>